<reference evidence="8" key="1">
    <citation type="submission" date="2023-07" db="EMBL/GenBank/DDBJ databases">
        <title>A chromosome-level genome assembly of Lolium multiflorum.</title>
        <authorList>
            <person name="Chen Y."/>
            <person name="Copetti D."/>
            <person name="Kolliker R."/>
            <person name="Studer B."/>
        </authorList>
    </citation>
    <scope>NUCLEOTIDE SEQUENCE</scope>
    <source>
        <strain evidence="8">02402/16</strain>
        <tissue evidence="8">Leaf</tissue>
    </source>
</reference>
<feature type="region of interest" description="Disordered" evidence="6">
    <location>
        <begin position="1"/>
        <end position="21"/>
    </location>
</feature>
<comment type="caution">
    <text evidence="8">The sequence shown here is derived from an EMBL/GenBank/DDBJ whole genome shotgun (WGS) entry which is preliminary data.</text>
</comment>
<protein>
    <recommendedName>
        <fullName evidence="7">AP2/ERF domain-containing protein</fullName>
    </recommendedName>
</protein>
<evidence type="ECO:0000256" key="3">
    <source>
        <dbReference type="ARBA" id="ARBA00023125"/>
    </source>
</evidence>
<comment type="subcellular location">
    <subcellularLocation>
        <location evidence="1">Nucleus</location>
    </subcellularLocation>
</comment>
<dbReference type="PRINTS" id="PR00367">
    <property type="entry name" value="ETHRSPELEMNT"/>
</dbReference>
<dbReference type="GO" id="GO:0005634">
    <property type="term" value="C:nucleus"/>
    <property type="evidence" value="ECO:0007669"/>
    <property type="project" value="UniProtKB-SubCell"/>
</dbReference>
<feature type="compositionally biased region" description="Basic and acidic residues" evidence="6">
    <location>
        <begin position="1"/>
        <end position="11"/>
    </location>
</feature>
<dbReference type="GO" id="GO:0003677">
    <property type="term" value="F:DNA binding"/>
    <property type="evidence" value="ECO:0007669"/>
    <property type="project" value="UniProtKB-KW"/>
</dbReference>
<dbReference type="InterPro" id="IPR016177">
    <property type="entry name" value="DNA-bd_dom_sf"/>
</dbReference>
<evidence type="ECO:0000256" key="6">
    <source>
        <dbReference type="SAM" id="MobiDB-lite"/>
    </source>
</evidence>
<feature type="domain" description="AP2/ERF" evidence="7">
    <location>
        <begin position="110"/>
        <end position="165"/>
    </location>
</feature>
<dbReference type="Proteomes" id="UP001231189">
    <property type="component" value="Unassembled WGS sequence"/>
</dbReference>
<evidence type="ECO:0000256" key="2">
    <source>
        <dbReference type="ARBA" id="ARBA00023015"/>
    </source>
</evidence>
<dbReference type="PROSITE" id="PS51032">
    <property type="entry name" value="AP2_ERF"/>
    <property type="match status" value="2"/>
</dbReference>
<dbReference type="AlphaFoldDB" id="A0AAD8R4U6"/>
<proteinExistence type="predicted"/>
<evidence type="ECO:0000256" key="5">
    <source>
        <dbReference type="ARBA" id="ARBA00023242"/>
    </source>
</evidence>
<dbReference type="EMBL" id="JAUUTY010000006">
    <property type="protein sequence ID" value="KAK1614933.1"/>
    <property type="molecule type" value="Genomic_DNA"/>
</dbReference>
<dbReference type="InterPro" id="IPR001471">
    <property type="entry name" value="AP2/ERF_dom"/>
</dbReference>
<evidence type="ECO:0000313" key="8">
    <source>
        <dbReference type="EMBL" id="KAK1614933.1"/>
    </source>
</evidence>
<dbReference type="GO" id="GO:0003700">
    <property type="term" value="F:DNA-binding transcription factor activity"/>
    <property type="evidence" value="ECO:0007669"/>
    <property type="project" value="InterPro"/>
</dbReference>
<evidence type="ECO:0000313" key="9">
    <source>
        <dbReference type="Proteomes" id="UP001231189"/>
    </source>
</evidence>
<keyword evidence="9" id="KW-1185">Reference proteome</keyword>
<dbReference type="PANTHER" id="PTHR31677">
    <property type="entry name" value="AP2 DOMAIN CLASS TRANSCRIPTION FACTOR"/>
    <property type="match status" value="1"/>
</dbReference>
<keyword evidence="2" id="KW-0805">Transcription regulation</keyword>
<keyword evidence="3" id="KW-0238">DNA-binding</keyword>
<dbReference type="SUPFAM" id="SSF54171">
    <property type="entry name" value="DNA-binding domain"/>
    <property type="match status" value="2"/>
</dbReference>
<organism evidence="8 9">
    <name type="scientific">Lolium multiflorum</name>
    <name type="common">Italian ryegrass</name>
    <name type="synonym">Lolium perenne subsp. multiflorum</name>
    <dbReference type="NCBI Taxonomy" id="4521"/>
    <lineage>
        <taxon>Eukaryota</taxon>
        <taxon>Viridiplantae</taxon>
        <taxon>Streptophyta</taxon>
        <taxon>Embryophyta</taxon>
        <taxon>Tracheophyta</taxon>
        <taxon>Spermatophyta</taxon>
        <taxon>Magnoliopsida</taxon>
        <taxon>Liliopsida</taxon>
        <taxon>Poales</taxon>
        <taxon>Poaceae</taxon>
        <taxon>BOP clade</taxon>
        <taxon>Pooideae</taxon>
        <taxon>Poodae</taxon>
        <taxon>Poeae</taxon>
        <taxon>Poeae Chloroplast Group 2 (Poeae type)</taxon>
        <taxon>Loliodinae</taxon>
        <taxon>Loliinae</taxon>
        <taxon>Lolium</taxon>
    </lineage>
</organism>
<keyword evidence="5" id="KW-0539">Nucleus</keyword>
<evidence type="ECO:0000259" key="7">
    <source>
        <dbReference type="PROSITE" id="PS51032"/>
    </source>
</evidence>
<feature type="domain" description="AP2/ERF" evidence="7">
    <location>
        <begin position="28"/>
        <end position="85"/>
    </location>
</feature>
<dbReference type="PANTHER" id="PTHR31677:SF75">
    <property type="entry name" value="ETHYLENE-RESPONSIVE TRANSCRIPTION FACTOR ERF084"/>
    <property type="match status" value="1"/>
</dbReference>
<dbReference type="SMART" id="SM00380">
    <property type="entry name" value="AP2"/>
    <property type="match status" value="2"/>
</dbReference>
<keyword evidence="4" id="KW-0804">Transcription</keyword>
<gene>
    <name evidence="8" type="ORF">QYE76_020450</name>
</gene>
<dbReference type="InterPro" id="IPR036955">
    <property type="entry name" value="AP2/ERF_dom_sf"/>
</dbReference>
<evidence type="ECO:0000256" key="4">
    <source>
        <dbReference type="ARBA" id="ARBA00023163"/>
    </source>
</evidence>
<sequence>MSEISRVHDRGPCAGGGRRKARADAGTEFRGVCSLQGGKFGAKITEPTEKRQTWLGTFGTAEAAARAFDAAAVKMHGAAARTNFRQPVAVDDGCVPSLPTEPSGHDGRSKFRGVCRQSTGKFGARISKGRAETWLGTFGTADEAARAYDAAAVRMFGVRAITNFEQPAAIDDDGVSSLVPEPSGDWKGKAALSLVNLPPAEWQQVEYLLKDVESTHDRDMLIEAAAILRHISLAGHGDGGR</sequence>
<dbReference type="Pfam" id="PF00847">
    <property type="entry name" value="AP2"/>
    <property type="match status" value="1"/>
</dbReference>
<evidence type="ECO:0000256" key="1">
    <source>
        <dbReference type="ARBA" id="ARBA00004123"/>
    </source>
</evidence>
<dbReference type="Gene3D" id="3.30.730.10">
    <property type="entry name" value="AP2/ERF domain"/>
    <property type="match status" value="2"/>
</dbReference>
<accession>A0AAD8R4U6</accession>
<name>A0AAD8R4U6_LOLMU</name>